<feature type="coiled-coil region" evidence="2">
    <location>
        <begin position="81"/>
        <end position="125"/>
    </location>
</feature>
<dbReference type="RefSeq" id="WP_188661445.1">
    <property type="nucleotide sequence ID" value="NZ_BMHV01000003.1"/>
</dbReference>
<keyword evidence="5" id="KW-1185">Reference proteome</keyword>
<evidence type="ECO:0000313" key="4">
    <source>
        <dbReference type="EMBL" id="GGF55486.1"/>
    </source>
</evidence>
<dbReference type="Gene3D" id="1.10.1660.10">
    <property type="match status" value="1"/>
</dbReference>
<dbReference type="InterPro" id="IPR009061">
    <property type="entry name" value="DNA-bd_dom_put_sf"/>
</dbReference>
<gene>
    <name evidence="4" type="ORF">GCM10011332_06100</name>
</gene>
<dbReference type="AlphaFoldDB" id="A0A917BSU3"/>
<comment type="caution">
    <text evidence="4">The sequence shown here is derived from an EMBL/GenBank/DDBJ whole genome shotgun (WGS) entry which is preliminary data.</text>
</comment>
<dbReference type="Pfam" id="PF13411">
    <property type="entry name" value="MerR_1"/>
    <property type="match status" value="1"/>
</dbReference>
<feature type="domain" description="HTH merR-type" evidence="3">
    <location>
        <begin position="6"/>
        <end position="73"/>
    </location>
</feature>
<dbReference type="InterPro" id="IPR000551">
    <property type="entry name" value="MerR-type_HTH_dom"/>
</dbReference>
<evidence type="ECO:0000256" key="1">
    <source>
        <dbReference type="ARBA" id="ARBA00023125"/>
    </source>
</evidence>
<accession>A0A917BSU3</accession>
<dbReference type="PROSITE" id="PS50937">
    <property type="entry name" value="HTH_MERR_2"/>
    <property type="match status" value="1"/>
</dbReference>
<dbReference type="InterPro" id="IPR047057">
    <property type="entry name" value="MerR_fam"/>
</dbReference>
<reference evidence="4" key="2">
    <citation type="submission" date="2020-09" db="EMBL/GenBank/DDBJ databases">
        <authorList>
            <person name="Sun Q."/>
            <person name="Zhou Y."/>
        </authorList>
    </citation>
    <scope>NUCLEOTIDE SEQUENCE</scope>
    <source>
        <strain evidence="4">CGMCC 1.15254</strain>
    </source>
</reference>
<sequence>MVGDEFYTVPELAKELGITPRAIRFYETKELLSPQRAGTTRVYTRKDRARLILILRGKRLGFSLAEIREFLDLYETDVDHVEQILMLRKKVRHRIDDLEEQRIELESVLVELKDIESQCDEALQEKEGI</sequence>
<dbReference type="Proteomes" id="UP000632498">
    <property type="component" value="Unassembled WGS sequence"/>
</dbReference>
<dbReference type="EMBL" id="BMHV01000003">
    <property type="protein sequence ID" value="GGF55486.1"/>
    <property type="molecule type" value="Genomic_DNA"/>
</dbReference>
<keyword evidence="2" id="KW-0175">Coiled coil</keyword>
<dbReference type="PANTHER" id="PTHR30204">
    <property type="entry name" value="REDOX-CYCLING DRUG-SENSING TRANSCRIPTIONAL ACTIVATOR SOXR"/>
    <property type="match status" value="1"/>
</dbReference>
<evidence type="ECO:0000256" key="2">
    <source>
        <dbReference type="SAM" id="Coils"/>
    </source>
</evidence>
<protein>
    <submittedName>
        <fullName evidence="4">MerR family transcriptional regulator</fullName>
    </submittedName>
</protein>
<name>A0A917BSU3_9PROT</name>
<organism evidence="4 5">
    <name type="scientific">Terasakiella brassicae</name>
    <dbReference type="NCBI Taxonomy" id="1634917"/>
    <lineage>
        <taxon>Bacteria</taxon>
        <taxon>Pseudomonadati</taxon>
        <taxon>Pseudomonadota</taxon>
        <taxon>Alphaproteobacteria</taxon>
        <taxon>Rhodospirillales</taxon>
        <taxon>Terasakiellaceae</taxon>
        <taxon>Terasakiella</taxon>
    </lineage>
</organism>
<dbReference type="SUPFAM" id="SSF46955">
    <property type="entry name" value="Putative DNA-binding domain"/>
    <property type="match status" value="1"/>
</dbReference>
<dbReference type="GO" id="GO:0003700">
    <property type="term" value="F:DNA-binding transcription factor activity"/>
    <property type="evidence" value="ECO:0007669"/>
    <property type="project" value="InterPro"/>
</dbReference>
<dbReference type="CDD" id="cd04776">
    <property type="entry name" value="HTH_GnyR"/>
    <property type="match status" value="1"/>
</dbReference>
<reference evidence="4" key="1">
    <citation type="journal article" date="2014" name="Int. J. Syst. Evol. Microbiol.">
        <title>Complete genome sequence of Corynebacterium casei LMG S-19264T (=DSM 44701T), isolated from a smear-ripened cheese.</title>
        <authorList>
            <consortium name="US DOE Joint Genome Institute (JGI-PGF)"/>
            <person name="Walter F."/>
            <person name="Albersmeier A."/>
            <person name="Kalinowski J."/>
            <person name="Ruckert C."/>
        </authorList>
    </citation>
    <scope>NUCLEOTIDE SEQUENCE</scope>
    <source>
        <strain evidence="4">CGMCC 1.15254</strain>
    </source>
</reference>
<evidence type="ECO:0000259" key="3">
    <source>
        <dbReference type="PROSITE" id="PS50937"/>
    </source>
</evidence>
<dbReference type="PANTHER" id="PTHR30204:SF58">
    <property type="entry name" value="HTH-TYPE TRANSCRIPTIONAL REGULATOR YFMP"/>
    <property type="match status" value="1"/>
</dbReference>
<dbReference type="SMART" id="SM00422">
    <property type="entry name" value="HTH_MERR"/>
    <property type="match status" value="1"/>
</dbReference>
<evidence type="ECO:0000313" key="5">
    <source>
        <dbReference type="Proteomes" id="UP000632498"/>
    </source>
</evidence>
<keyword evidence="1" id="KW-0238">DNA-binding</keyword>
<proteinExistence type="predicted"/>
<dbReference type="GO" id="GO:0003677">
    <property type="term" value="F:DNA binding"/>
    <property type="evidence" value="ECO:0007669"/>
    <property type="project" value="UniProtKB-KW"/>
</dbReference>